<reference evidence="1" key="1">
    <citation type="submission" date="2012-05" db="EMBL/GenBank/DDBJ databases">
        <authorList>
            <person name="Krishnakumar V."/>
            <person name="Cheung F."/>
            <person name="Xiao Y."/>
            <person name="Chan A."/>
            <person name="Moskal W.A."/>
            <person name="Town C.D."/>
        </authorList>
    </citation>
    <scope>NUCLEOTIDE SEQUENCE</scope>
</reference>
<dbReference type="EMBL" id="BT137370">
    <property type="protein sequence ID" value="AFK37165.1"/>
    <property type="molecule type" value="mRNA"/>
</dbReference>
<evidence type="ECO:0000313" key="1">
    <source>
        <dbReference type="EMBL" id="AFK37165.1"/>
    </source>
</evidence>
<accession>I3SA73</accession>
<name>I3SA73_LOTJA</name>
<dbReference type="AlphaFoldDB" id="I3SA73"/>
<protein>
    <submittedName>
        <fullName evidence="1">Uncharacterized protein</fullName>
    </submittedName>
</protein>
<organism evidence="1">
    <name type="scientific">Lotus japonicus</name>
    <name type="common">Lotus corniculatus var. japonicus</name>
    <dbReference type="NCBI Taxonomy" id="34305"/>
    <lineage>
        <taxon>Eukaryota</taxon>
        <taxon>Viridiplantae</taxon>
        <taxon>Streptophyta</taxon>
        <taxon>Embryophyta</taxon>
        <taxon>Tracheophyta</taxon>
        <taxon>Spermatophyta</taxon>
        <taxon>Magnoliopsida</taxon>
        <taxon>eudicotyledons</taxon>
        <taxon>Gunneridae</taxon>
        <taxon>Pentapetalae</taxon>
        <taxon>rosids</taxon>
        <taxon>fabids</taxon>
        <taxon>Fabales</taxon>
        <taxon>Fabaceae</taxon>
        <taxon>Papilionoideae</taxon>
        <taxon>50 kb inversion clade</taxon>
        <taxon>NPAAA clade</taxon>
        <taxon>Hologalegina</taxon>
        <taxon>robinioid clade</taxon>
        <taxon>Loteae</taxon>
        <taxon>Lotus</taxon>
    </lineage>
</organism>
<proteinExistence type="evidence at transcript level"/>
<sequence>MSNSLHLFIGPFKSWAVMKRRIKSAIIDVRWQESSILYQELHSILPPLFGCNVKWSPATSPFCSGINVDTTLKQFIHDSKVTTFSSEVGGVSPLLI</sequence>